<sequence>MISQRVGVSALRQVARKPNAAFFSQNLPRLAMGMQARWVPPLLQSSSPNETLANLSAIIRGASTTKFTESDAQTLLATQRRSRPVAPHLQIYDFSQTWFASSIWTRITGSIFSGGLYAFSAAYLVAPLFGWHLESASIAAAFGSLPVALKGGMKFLVAWPFVFHCVNGVRHLMFDMVKGYSKSSIKTTGTAIWGASIATALGIAFLL</sequence>
<keyword evidence="7 8" id="KW-0472">Membrane</keyword>
<keyword evidence="6" id="KW-0408">Iron</keyword>
<reference evidence="9 10" key="1">
    <citation type="journal article" date="2024" name="J. Plant Pathol.">
        <title>Sequence and assembly of the genome of Seiridium unicorne, isolate CBS 538.82, causal agent of cypress canker disease.</title>
        <authorList>
            <person name="Scali E."/>
            <person name="Rocca G.D."/>
            <person name="Danti R."/>
            <person name="Garbelotto M."/>
            <person name="Barberini S."/>
            <person name="Baroncelli R."/>
            <person name="Emiliani G."/>
        </authorList>
    </citation>
    <scope>NUCLEOTIDE SEQUENCE [LARGE SCALE GENOMIC DNA]</scope>
    <source>
        <strain evidence="9 10">BM-138-508</strain>
    </source>
</reference>
<evidence type="ECO:0000256" key="1">
    <source>
        <dbReference type="ARBA" id="ARBA00004141"/>
    </source>
</evidence>
<evidence type="ECO:0000313" key="9">
    <source>
        <dbReference type="EMBL" id="KAK9416074.1"/>
    </source>
</evidence>
<feature type="transmembrane region" description="Helical" evidence="8">
    <location>
        <begin position="111"/>
        <end position="133"/>
    </location>
</feature>
<keyword evidence="5 8" id="KW-1133">Transmembrane helix</keyword>
<dbReference type="InterPro" id="IPR014314">
    <property type="entry name" value="Succ_DH_cytb556"/>
</dbReference>
<keyword evidence="10" id="KW-1185">Reference proteome</keyword>
<organism evidence="9 10">
    <name type="scientific">Seiridium unicorne</name>
    <dbReference type="NCBI Taxonomy" id="138068"/>
    <lineage>
        <taxon>Eukaryota</taxon>
        <taxon>Fungi</taxon>
        <taxon>Dikarya</taxon>
        <taxon>Ascomycota</taxon>
        <taxon>Pezizomycotina</taxon>
        <taxon>Sordariomycetes</taxon>
        <taxon>Xylariomycetidae</taxon>
        <taxon>Amphisphaeriales</taxon>
        <taxon>Sporocadaceae</taxon>
        <taxon>Seiridium</taxon>
    </lineage>
</organism>
<keyword evidence="4" id="KW-0479">Metal-binding</keyword>
<evidence type="ECO:0000256" key="6">
    <source>
        <dbReference type="ARBA" id="ARBA00023004"/>
    </source>
</evidence>
<evidence type="ECO:0000313" key="10">
    <source>
        <dbReference type="Proteomes" id="UP001408356"/>
    </source>
</evidence>
<dbReference type="NCBIfam" id="TIGR02970">
    <property type="entry name" value="succ_dehyd_cytB"/>
    <property type="match status" value="1"/>
</dbReference>
<dbReference type="PANTHER" id="PTHR10978">
    <property type="entry name" value="SUCCINATE DEHYDROGENASE CYTOCHROME B560 SUBUNIT"/>
    <property type="match status" value="1"/>
</dbReference>
<dbReference type="CDD" id="cd03499">
    <property type="entry name" value="SQR_TypeC_SdhC"/>
    <property type="match status" value="1"/>
</dbReference>
<dbReference type="PROSITE" id="PS01001">
    <property type="entry name" value="SDH_CYT_2"/>
    <property type="match status" value="1"/>
</dbReference>
<keyword evidence="3 8" id="KW-0812">Transmembrane</keyword>
<dbReference type="Proteomes" id="UP001408356">
    <property type="component" value="Unassembled WGS sequence"/>
</dbReference>
<dbReference type="InterPro" id="IPR000701">
    <property type="entry name" value="SuccDH_FuR_B_TM-su"/>
</dbReference>
<evidence type="ECO:0000256" key="4">
    <source>
        <dbReference type="ARBA" id="ARBA00022723"/>
    </source>
</evidence>
<evidence type="ECO:0000256" key="3">
    <source>
        <dbReference type="ARBA" id="ARBA00022692"/>
    </source>
</evidence>
<name>A0ABR2UN59_9PEZI</name>
<dbReference type="EMBL" id="JARVKF010000409">
    <property type="protein sequence ID" value="KAK9416074.1"/>
    <property type="molecule type" value="Genomic_DNA"/>
</dbReference>
<evidence type="ECO:0000256" key="7">
    <source>
        <dbReference type="ARBA" id="ARBA00023136"/>
    </source>
</evidence>
<protein>
    <submittedName>
        <fullName evidence="9">Succinate dehydrogenase cytochrome B subunit</fullName>
    </submittedName>
</protein>
<comment type="subcellular location">
    <subcellularLocation>
        <location evidence="1">Membrane</location>
        <topology evidence="1">Multi-pass membrane protein</topology>
    </subcellularLocation>
</comment>
<evidence type="ECO:0000256" key="8">
    <source>
        <dbReference type="SAM" id="Phobius"/>
    </source>
</evidence>
<keyword evidence="2" id="KW-0349">Heme</keyword>
<accession>A0ABR2UN59</accession>
<dbReference type="InterPro" id="IPR018495">
    <property type="entry name" value="Succ_DH_cyt_bsu_CS"/>
</dbReference>
<evidence type="ECO:0000256" key="2">
    <source>
        <dbReference type="ARBA" id="ARBA00022617"/>
    </source>
</evidence>
<comment type="caution">
    <text evidence="9">The sequence shown here is derived from an EMBL/GenBank/DDBJ whole genome shotgun (WGS) entry which is preliminary data.</text>
</comment>
<dbReference type="SUPFAM" id="SSF81343">
    <property type="entry name" value="Fumarate reductase respiratory complex transmembrane subunits"/>
    <property type="match status" value="1"/>
</dbReference>
<feature type="transmembrane region" description="Helical" evidence="8">
    <location>
        <begin position="185"/>
        <end position="206"/>
    </location>
</feature>
<dbReference type="Gene3D" id="1.20.1300.10">
    <property type="entry name" value="Fumarate reductase/succinate dehydrogenase, transmembrane subunit"/>
    <property type="match status" value="1"/>
</dbReference>
<evidence type="ECO:0000256" key="5">
    <source>
        <dbReference type="ARBA" id="ARBA00022989"/>
    </source>
</evidence>
<dbReference type="InterPro" id="IPR034804">
    <property type="entry name" value="SQR/QFR_C/D"/>
</dbReference>
<proteinExistence type="predicted"/>
<dbReference type="Pfam" id="PF01127">
    <property type="entry name" value="Sdh_cyt"/>
    <property type="match status" value="1"/>
</dbReference>
<dbReference type="PANTHER" id="PTHR10978:SF5">
    <property type="entry name" value="SUCCINATE DEHYDROGENASE CYTOCHROME B560 SUBUNIT, MITOCHONDRIAL"/>
    <property type="match status" value="1"/>
</dbReference>
<gene>
    <name evidence="9" type="ORF">SUNI508_09847</name>
</gene>